<dbReference type="Proteomes" id="UP001157974">
    <property type="component" value="Unassembled WGS sequence"/>
</dbReference>
<dbReference type="EMBL" id="JAMWBK010000001">
    <property type="protein sequence ID" value="KAJ8908405.1"/>
    <property type="molecule type" value="Genomic_DNA"/>
</dbReference>
<evidence type="ECO:0000313" key="3">
    <source>
        <dbReference type="Proteomes" id="UP001157974"/>
    </source>
</evidence>
<dbReference type="AlphaFoldDB" id="A0AAV8V0L2"/>
<comment type="caution">
    <text evidence="2">The sequence shown here is derived from an EMBL/GenBank/DDBJ whole genome shotgun (WGS) entry which is preliminary data.</text>
</comment>
<feature type="compositionally biased region" description="Polar residues" evidence="1">
    <location>
        <begin position="273"/>
        <end position="284"/>
    </location>
</feature>
<proteinExistence type="predicted"/>
<accession>A0AAV8V0L2</accession>
<evidence type="ECO:0000313" key="2">
    <source>
        <dbReference type="EMBL" id="KAJ8908405.1"/>
    </source>
</evidence>
<sequence length="343" mass="36643">MRSKRWERDVFLAGNCALRNHSKIGAKLVVSDMGRKCGKANYERLILSNSERNTNPARCYEVALLGTTFFFNPIRKKFGKFVLEALSQTVAASLAGELSKILSVRPVAVPAAGFGSSHALSGTPSSGLFAGSCVGNSSTYLLTSGSSKVALGSTSLYNPSTSVPEHAQDQRNHSQGVLSSMARGDTCASDPVTILRGAPGPTSNTDDKIRVSKFVQGPDPAENLVEKPVRENPSPSHPTNYKPAAQSAHDVIRQIDQSKLSHSTHGCKPPQDQPAQQGSTPVTANSKVETLPGRVTASVHVKLANLATRAPTLRRSKPPTVSGWDTREVFQWSIRQEGFAGKA</sequence>
<protein>
    <submittedName>
        <fullName evidence="2">Uncharacterized protein</fullName>
    </submittedName>
</protein>
<keyword evidence="3" id="KW-1185">Reference proteome</keyword>
<reference evidence="2 3" key="1">
    <citation type="journal article" date="2023" name="Nat. Commun.">
        <title>Origin of minicircular mitochondrial genomes in red algae.</title>
        <authorList>
            <person name="Lee Y."/>
            <person name="Cho C.H."/>
            <person name="Lee Y.M."/>
            <person name="Park S.I."/>
            <person name="Yang J.H."/>
            <person name="West J.A."/>
            <person name="Bhattacharya D."/>
            <person name="Yoon H.S."/>
        </authorList>
    </citation>
    <scope>NUCLEOTIDE SEQUENCE [LARGE SCALE GENOMIC DNA]</scope>
    <source>
        <strain evidence="2 3">CCMP1338</strain>
        <tissue evidence="2">Whole cell</tissue>
    </source>
</reference>
<feature type="compositionally biased region" description="Polar residues" evidence="1">
    <location>
        <begin position="255"/>
        <end position="264"/>
    </location>
</feature>
<organism evidence="2 3">
    <name type="scientific">Rhodosorus marinus</name>
    <dbReference type="NCBI Taxonomy" id="101924"/>
    <lineage>
        <taxon>Eukaryota</taxon>
        <taxon>Rhodophyta</taxon>
        <taxon>Stylonematophyceae</taxon>
        <taxon>Stylonematales</taxon>
        <taxon>Stylonemataceae</taxon>
        <taxon>Rhodosorus</taxon>
    </lineage>
</organism>
<name>A0AAV8V0L2_9RHOD</name>
<feature type="region of interest" description="Disordered" evidence="1">
    <location>
        <begin position="158"/>
        <end position="284"/>
    </location>
</feature>
<evidence type="ECO:0000256" key="1">
    <source>
        <dbReference type="SAM" id="MobiDB-lite"/>
    </source>
</evidence>
<gene>
    <name evidence="2" type="ORF">NDN08_005114</name>
</gene>